<keyword evidence="3" id="KW-0238">DNA-binding</keyword>
<dbReference type="KEGG" id="crq:GCK72_017473"/>
<dbReference type="Proteomes" id="UP000483820">
    <property type="component" value="Chromosome V"/>
</dbReference>
<evidence type="ECO:0000256" key="3">
    <source>
        <dbReference type="ARBA" id="ARBA00023125"/>
    </source>
</evidence>
<dbReference type="InterPro" id="IPR049401">
    <property type="entry name" value="DZF_dom_N"/>
</dbReference>
<name>A0A6A5G8I4_CAERE</name>
<proteinExistence type="predicted"/>
<dbReference type="InterPro" id="IPR049402">
    <property type="entry name" value="DZF_dom_C"/>
</dbReference>
<dbReference type="PANTHER" id="PTHR46447:SF1">
    <property type="entry name" value="INTERLEUKIN ENHANCER-BINDING FACTOR 2"/>
    <property type="match status" value="1"/>
</dbReference>
<dbReference type="InterPro" id="IPR006561">
    <property type="entry name" value="DZF_dom"/>
</dbReference>
<keyword evidence="6" id="KW-0539">Nucleus</keyword>
<protein>
    <recommendedName>
        <fullName evidence="7">DZF domain-containing protein</fullName>
    </recommendedName>
</protein>
<keyword evidence="4" id="KW-0010">Activator</keyword>
<evidence type="ECO:0000259" key="7">
    <source>
        <dbReference type="PROSITE" id="PS51703"/>
    </source>
</evidence>
<reference evidence="8 9" key="1">
    <citation type="submission" date="2019-12" db="EMBL/GenBank/DDBJ databases">
        <title>Chromosome-level assembly of the Caenorhabditis remanei genome.</title>
        <authorList>
            <person name="Teterina A.A."/>
            <person name="Willis J.H."/>
            <person name="Phillips P.C."/>
        </authorList>
    </citation>
    <scope>NUCLEOTIDE SEQUENCE [LARGE SCALE GENOMIC DNA]</scope>
    <source>
        <strain evidence="8 9">PX506</strain>
        <tissue evidence="8">Whole organism</tissue>
    </source>
</reference>
<evidence type="ECO:0000256" key="5">
    <source>
        <dbReference type="ARBA" id="ARBA00023163"/>
    </source>
</evidence>
<dbReference type="Pfam" id="PF20965">
    <property type="entry name" value="DZF_C"/>
    <property type="match status" value="1"/>
</dbReference>
<dbReference type="PROSITE" id="PS51703">
    <property type="entry name" value="DZF"/>
    <property type="match status" value="1"/>
</dbReference>
<comment type="caution">
    <text evidence="8">The sequence shown here is derived from an EMBL/GenBank/DDBJ whole genome shotgun (WGS) entry which is preliminary data.</text>
</comment>
<dbReference type="SUPFAM" id="SSF81301">
    <property type="entry name" value="Nucleotidyltransferase"/>
    <property type="match status" value="1"/>
</dbReference>
<dbReference type="EMBL" id="WUAV01000005">
    <property type="protein sequence ID" value="KAF1750922.1"/>
    <property type="molecule type" value="Genomic_DNA"/>
</dbReference>
<dbReference type="AlphaFoldDB" id="A0A6A5G8I4"/>
<sequence length="394" mass="44045">MPFGHRNNSYKYGGFRQYRPVQQTQNYNQFEAPPPPPSRSVFDFTLEQGNLAGTKTAKTDLVFAKEIVERAANLTPSPEVRNQIKQYAQKVIVALEKEHRENTLPEVGVTRIMHVGSFVTGTSTHLSDKSDVVVQLKCLPSFETLLILGNKIVENIQSADPSETGVALPTEDGCIISSHNKQVRVLVTINPLDSVKLEPELHLDETRMMINHFSLRHVSWLTEMTECIPKETVQEYHALIRVLKDVRSRFRGLQPLSVWALQFLAFHCLFDGPNRQKTNLGTAFRRFFELISAGIFLPKAAGLMDPTAPNHRIGFDLTFEQMDEVCIAAQTLIRVFATGDDGYRAILGTEGTAADLTKTTSVWNGITIQPSETAYEDGCYDQPPSAEAEKIPVV</sequence>
<dbReference type="InterPro" id="IPR043519">
    <property type="entry name" value="NT_sf"/>
</dbReference>
<dbReference type="InterPro" id="IPR052134">
    <property type="entry name" value="ILF2"/>
</dbReference>
<evidence type="ECO:0000313" key="9">
    <source>
        <dbReference type="Proteomes" id="UP000483820"/>
    </source>
</evidence>
<dbReference type="SMART" id="SM00572">
    <property type="entry name" value="DZF"/>
    <property type="match status" value="1"/>
</dbReference>
<gene>
    <name evidence="8" type="ORF">GCK72_017473</name>
</gene>
<evidence type="ECO:0000256" key="2">
    <source>
        <dbReference type="ARBA" id="ARBA00023015"/>
    </source>
</evidence>
<dbReference type="GO" id="GO:0071013">
    <property type="term" value="C:catalytic step 2 spliceosome"/>
    <property type="evidence" value="ECO:0007669"/>
    <property type="project" value="TreeGrafter"/>
</dbReference>
<evidence type="ECO:0000256" key="6">
    <source>
        <dbReference type="ARBA" id="ARBA00023242"/>
    </source>
</evidence>
<dbReference type="GeneID" id="9797566"/>
<keyword evidence="2" id="KW-0805">Transcription regulation</keyword>
<keyword evidence="5" id="KW-0804">Transcription</keyword>
<dbReference type="PROSITE" id="PS50152">
    <property type="entry name" value="25A_SYNTH_3"/>
    <property type="match status" value="1"/>
</dbReference>
<feature type="domain" description="DZF" evidence="7">
    <location>
        <begin position="39"/>
        <end position="389"/>
    </location>
</feature>
<dbReference type="RefSeq" id="XP_003102356.2">
    <property type="nucleotide sequence ID" value="XM_003102308.2"/>
</dbReference>
<dbReference type="Gene3D" id="1.10.1410.40">
    <property type="match status" value="1"/>
</dbReference>
<dbReference type="GO" id="GO:0003725">
    <property type="term" value="F:double-stranded RNA binding"/>
    <property type="evidence" value="ECO:0007669"/>
    <property type="project" value="TreeGrafter"/>
</dbReference>
<dbReference type="GO" id="GO:0045893">
    <property type="term" value="P:positive regulation of DNA-templated transcription"/>
    <property type="evidence" value="ECO:0007669"/>
    <property type="project" value="TreeGrafter"/>
</dbReference>
<evidence type="ECO:0000256" key="1">
    <source>
        <dbReference type="ARBA" id="ARBA00004123"/>
    </source>
</evidence>
<dbReference type="GO" id="GO:0003677">
    <property type="term" value="F:DNA binding"/>
    <property type="evidence" value="ECO:0007669"/>
    <property type="project" value="UniProtKB-KW"/>
</dbReference>
<dbReference type="CTD" id="9797566"/>
<evidence type="ECO:0000256" key="4">
    <source>
        <dbReference type="ARBA" id="ARBA00023159"/>
    </source>
</evidence>
<accession>A0A6A5G8I4</accession>
<evidence type="ECO:0000313" key="8">
    <source>
        <dbReference type="EMBL" id="KAF1750922.1"/>
    </source>
</evidence>
<dbReference type="PANTHER" id="PTHR46447">
    <property type="entry name" value="INTERLEUKIN ENHANCER-BINDING FACTOR"/>
    <property type="match status" value="1"/>
</dbReference>
<dbReference type="Gene3D" id="3.30.460.10">
    <property type="entry name" value="Beta Polymerase, domain 2"/>
    <property type="match status" value="1"/>
</dbReference>
<comment type="subcellular location">
    <subcellularLocation>
        <location evidence="1">Nucleus</location>
    </subcellularLocation>
</comment>
<dbReference type="Pfam" id="PF07528">
    <property type="entry name" value="DZF_N"/>
    <property type="match status" value="1"/>
</dbReference>
<organism evidence="8 9">
    <name type="scientific">Caenorhabditis remanei</name>
    <name type="common">Caenorhabditis vulgaris</name>
    <dbReference type="NCBI Taxonomy" id="31234"/>
    <lineage>
        <taxon>Eukaryota</taxon>
        <taxon>Metazoa</taxon>
        <taxon>Ecdysozoa</taxon>
        <taxon>Nematoda</taxon>
        <taxon>Chromadorea</taxon>
        <taxon>Rhabditida</taxon>
        <taxon>Rhabditina</taxon>
        <taxon>Rhabditomorpha</taxon>
        <taxon>Rhabditoidea</taxon>
        <taxon>Rhabditidae</taxon>
        <taxon>Peloderinae</taxon>
        <taxon>Caenorhabditis</taxon>
    </lineage>
</organism>